<evidence type="ECO:0000256" key="3">
    <source>
        <dbReference type="ARBA" id="ARBA00022842"/>
    </source>
</evidence>
<feature type="domain" description="Thioesterase" evidence="4">
    <location>
        <begin position="376"/>
        <end position="452"/>
    </location>
</feature>
<evidence type="ECO:0000313" key="6">
    <source>
        <dbReference type="Proteomes" id="UP000663864"/>
    </source>
</evidence>
<dbReference type="GO" id="GO:0008168">
    <property type="term" value="F:methyltransferase activity"/>
    <property type="evidence" value="ECO:0007669"/>
    <property type="project" value="InterPro"/>
</dbReference>
<dbReference type="InterPro" id="IPR005299">
    <property type="entry name" value="MeTrfase_7"/>
</dbReference>
<dbReference type="GO" id="GO:0046872">
    <property type="term" value="F:metal ion binding"/>
    <property type="evidence" value="ECO:0007669"/>
    <property type="project" value="UniProtKB-KW"/>
</dbReference>
<dbReference type="Proteomes" id="UP000663864">
    <property type="component" value="Unassembled WGS sequence"/>
</dbReference>
<sequence>PTNDWTTLFQLLVEDNSYQGMAIGRSFYEQCLPSNSLSIGFSSTSINWLSKIPCTITNHRFYTFANEKEREAFKHQSKLDFDAFIENRSRELVPGGILILNIPSTDHQGIVSTAFYCDHVYTCAKLLFNEQELSDLTIPLYCRSLSECVDHALFDRCSLQLIKAESGQVNGPFFEQLQKGQLTLDEFIKIMTKTLQCAFESSIRRALEINGRSKEEIDQLLIEFWSLYEEKLKEKSHSIVTDNPLACSKFCGNCQKSPDYRTNEKLKAIIDRQEHKFYYYVDKNLQQQLPPSVFKQISSNSNLPENSQYLTNSTSQNQSNNSSNTISLHEFFQVTYWNDRIKGTYPNLIGLEFLSIRYGYVSSQLIVCDKLLSVDGFLHGGAIVGLADATCGCGCLASLPSGATTLTTIELKTNFLGKGKSSNVLKCEAKLIHGGKTTQIWDAQITDLKTKKLIAIFRCTELLVYSESSEKK</sequence>
<dbReference type="Pfam" id="PF03492">
    <property type="entry name" value="Methyltransf_7"/>
    <property type="match status" value="1"/>
</dbReference>
<dbReference type="AlphaFoldDB" id="A0A814WKA4"/>
<name>A0A814WKA4_9BILA</name>
<dbReference type="SUPFAM" id="SSF53335">
    <property type="entry name" value="S-adenosyl-L-methionine-dependent methyltransferases"/>
    <property type="match status" value="1"/>
</dbReference>
<dbReference type="PANTHER" id="PTHR31009">
    <property type="entry name" value="S-ADENOSYL-L-METHIONINE:CARBOXYL METHYLTRANSFERASE FAMILY PROTEIN"/>
    <property type="match status" value="1"/>
</dbReference>
<comment type="caution">
    <text evidence="5">The sequence shown here is derived from an EMBL/GenBank/DDBJ whole genome shotgun (WGS) entry which is preliminary data.</text>
</comment>
<dbReference type="InterPro" id="IPR042086">
    <property type="entry name" value="MeTrfase_capping"/>
</dbReference>
<feature type="non-terminal residue" evidence="5">
    <location>
        <position position="1"/>
    </location>
</feature>
<evidence type="ECO:0000256" key="1">
    <source>
        <dbReference type="ARBA" id="ARBA00022723"/>
    </source>
</evidence>
<dbReference type="InterPro" id="IPR029063">
    <property type="entry name" value="SAM-dependent_MTases_sf"/>
</dbReference>
<dbReference type="NCBIfam" id="TIGR00369">
    <property type="entry name" value="unchar_dom_1"/>
    <property type="match status" value="1"/>
</dbReference>
<dbReference type="Gene3D" id="3.10.129.10">
    <property type="entry name" value="Hotdog Thioesterase"/>
    <property type="match status" value="1"/>
</dbReference>
<dbReference type="Pfam" id="PF03061">
    <property type="entry name" value="4HBT"/>
    <property type="match status" value="1"/>
</dbReference>
<evidence type="ECO:0000259" key="4">
    <source>
        <dbReference type="Pfam" id="PF03061"/>
    </source>
</evidence>
<keyword evidence="1" id="KW-0479">Metal-binding</keyword>
<proteinExistence type="predicted"/>
<dbReference type="GO" id="GO:0016787">
    <property type="term" value="F:hydrolase activity"/>
    <property type="evidence" value="ECO:0007669"/>
    <property type="project" value="UniProtKB-KW"/>
</dbReference>
<gene>
    <name evidence="5" type="ORF">ZHD862_LOCUS23144</name>
</gene>
<dbReference type="EMBL" id="CAJNOT010001486">
    <property type="protein sequence ID" value="CAF1206666.1"/>
    <property type="molecule type" value="Genomic_DNA"/>
</dbReference>
<dbReference type="CDD" id="cd03443">
    <property type="entry name" value="PaaI_thioesterase"/>
    <property type="match status" value="1"/>
</dbReference>
<dbReference type="Gene3D" id="3.40.50.150">
    <property type="entry name" value="Vaccinia Virus protein VP39"/>
    <property type="match status" value="1"/>
</dbReference>
<keyword evidence="3" id="KW-0460">Magnesium</keyword>
<dbReference type="InterPro" id="IPR003736">
    <property type="entry name" value="PAAI_dom"/>
</dbReference>
<protein>
    <recommendedName>
        <fullName evidence="4">Thioesterase domain-containing protein</fullName>
    </recommendedName>
</protein>
<keyword evidence="2" id="KW-0378">Hydrolase</keyword>
<evidence type="ECO:0000256" key="2">
    <source>
        <dbReference type="ARBA" id="ARBA00022801"/>
    </source>
</evidence>
<dbReference type="InterPro" id="IPR029069">
    <property type="entry name" value="HotDog_dom_sf"/>
</dbReference>
<accession>A0A814WKA4</accession>
<evidence type="ECO:0000313" key="5">
    <source>
        <dbReference type="EMBL" id="CAF1206666.1"/>
    </source>
</evidence>
<dbReference type="SUPFAM" id="SSF54637">
    <property type="entry name" value="Thioesterase/thiol ester dehydrase-isomerase"/>
    <property type="match status" value="1"/>
</dbReference>
<dbReference type="Gene3D" id="1.10.1200.270">
    <property type="entry name" value="Methyltransferase, alpha-helical capping domain"/>
    <property type="match status" value="1"/>
</dbReference>
<reference evidence="5" key="1">
    <citation type="submission" date="2021-02" db="EMBL/GenBank/DDBJ databases">
        <authorList>
            <person name="Nowell W R."/>
        </authorList>
    </citation>
    <scope>NUCLEOTIDE SEQUENCE</scope>
</reference>
<organism evidence="5 6">
    <name type="scientific">Rotaria sordida</name>
    <dbReference type="NCBI Taxonomy" id="392033"/>
    <lineage>
        <taxon>Eukaryota</taxon>
        <taxon>Metazoa</taxon>
        <taxon>Spiralia</taxon>
        <taxon>Gnathifera</taxon>
        <taxon>Rotifera</taxon>
        <taxon>Eurotatoria</taxon>
        <taxon>Bdelloidea</taxon>
        <taxon>Philodinida</taxon>
        <taxon>Philodinidae</taxon>
        <taxon>Rotaria</taxon>
    </lineage>
</organism>
<dbReference type="InterPro" id="IPR006683">
    <property type="entry name" value="Thioestr_dom"/>
</dbReference>